<sequence>MKAHLLFRAAALACVAFTAACTTTVTQHATEIRPLDPRGTPSTASELRIAETALESGNLDMATTIYSRIVKADANSVPGLTGLGNTLYAVGDFTRAGVYFEKASRIEPANAAPLIGMARVAMHQRRLADAAANFRRVLALKPNDALASAGLGAALDLAGDHAGAQDVLRGALKANPGDPMLSINLGLSLVLSGHPREGANVLLDVTRFPSAPPQAREDLALAYGLLGNTEAAAELLRQDLPKASVDDNLRYYALQRARLMGTRAPAPAGNRAGAAKESAKESTKDSTTGALPATVTQAANGPLAQ</sequence>
<evidence type="ECO:0000256" key="1">
    <source>
        <dbReference type="ARBA" id="ARBA00022737"/>
    </source>
</evidence>
<feature type="region of interest" description="Disordered" evidence="4">
    <location>
        <begin position="263"/>
        <end position="305"/>
    </location>
</feature>
<feature type="repeat" description="TPR" evidence="3">
    <location>
        <begin position="77"/>
        <end position="110"/>
    </location>
</feature>
<protein>
    <submittedName>
        <fullName evidence="6">Tetratricopeptide repeat protein</fullName>
    </submittedName>
</protein>
<feature type="compositionally biased region" description="Polar residues" evidence="4">
    <location>
        <begin position="285"/>
        <end position="299"/>
    </location>
</feature>
<organism evidence="6 7">
    <name type="scientific">Paraburkholderia kururiensis</name>
    <dbReference type="NCBI Taxonomy" id="984307"/>
    <lineage>
        <taxon>Bacteria</taxon>
        <taxon>Pseudomonadati</taxon>
        <taxon>Pseudomonadota</taxon>
        <taxon>Betaproteobacteria</taxon>
        <taxon>Burkholderiales</taxon>
        <taxon>Burkholderiaceae</taxon>
        <taxon>Paraburkholderia</taxon>
    </lineage>
</organism>
<keyword evidence="7" id="KW-1185">Reference proteome</keyword>
<name>A0ABZ0WRQ2_9BURK</name>
<dbReference type="RefSeq" id="WP_114810893.1">
    <property type="nucleotide sequence ID" value="NZ_CP139965.1"/>
</dbReference>
<evidence type="ECO:0000256" key="2">
    <source>
        <dbReference type="ARBA" id="ARBA00022803"/>
    </source>
</evidence>
<keyword evidence="2 3" id="KW-0802">TPR repeat</keyword>
<accession>A0ABZ0WRQ2</accession>
<keyword evidence="1" id="KW-0677">Repeat</keyword>
<dbReference type="PANTHER" id="PTHR45586:SF1">
    <property type="entry name" value="LIPOPOLYSACCHARIDE ASSEMBLY PROTEIN B"/>
    <property type="match status" value="1"/>
</dbReference>
<keyword evidence="5" id="KW-0732">Signal</keyword>
<dbReference type="PROSITE" id="PS51257">
    <property type="entry name" value="PROKAR_LIPOPROTEIN"/>
    <property type="match status" value="1"/>
</dbReference>
<feature type="chain" id="PRO_5046960168" evidence="5">
    <location>
        <begin position="21"/>
        <end position="305"/>
    </location>
</feature>
<evidence type="ECO:0000313" key="6">
    <source>
        <dbReference type="EMBL" id="WQD80079.1"/>
    </source>
</evidence>
<reference evidence="6 7" key="1">
    <citation type="submission" date="2023-12" db="EMBL/GenBank/DDBJ databases">
        <title>Genome sequencing and assembly of bacterial species from a model synthetic community.</title>
        <authorList>
            <person name="Hogle S.L."/>
        </authorList>
    </citation>
    <scope>NUCLEOTIDE SEQUENCE [LARGE SCALE GENOMIC DNA]</scope>
    <source>
        <strain evidence="6 7">HAMBI 2494</strain>
    </source>
</reference>
<dbReference type="SMART" id="SM00028">
    <property type="entry name" value="TPR"/>
    <property type="match status" value="5"/>
</dbReference>
<evidence type="ECO:0000256" key="4">
    <source>
        <dbReference type="SAM" id="MobiDB-lite"/>
    </source>
</evidence>
<dbReference type="InterPro" id="IPR051012">
    <property type="entry name" value="CellSynth/LPSAsmb/PSIAsmb"/>
</dbReference>
<dbReference type="Pfam" id="PF13432">
    <property type="entry name" value="TPR_16"/>
    <property type="match status" value="1"/>
</dbReference>
<dbReference type="PROSITE" id="PS50005">
    <property type="entry name" value="TPR"/>
    <property type="match status" value="1"/>
</dbReference>
<dbReference type="SUPFAM" id="SSF48452">
    <property type="entry name" value="TPR-like"/>
    <property type="match status" value="1"/>
</dbReference>
<evidence type="ECO:0000256" key="3">
    <source>
        <dbReference type="PROSITE-ProRule" id="PRU00339"/>
    </source>
</evidence>
<dbReference type="PANTHER" id="PTHR45586">
    <property type="entry name" value="TPR REPEAT-CONTAINING PROTEIN PA4667"/>
    <property type="match status" value="1"/>
</dbReference>
<feature type="signal peptide" evidence="5">
    <location>
        <begin position="1"/>
        <end position="20"/>
    </location>
</feature>
<dbReference type="InterPro" id="IPR011990">
    <property type="entry name" value="TPR-like_helical_dom_sf"/>
</dbReference>
<feature type="compositionally biased region" description="Low complexity" evidence="4">
    <location>
        <begin position="263"/>
        <end position="275"/>
    </location>
</feature>
<dbReference type="Gene3D" id="1.25.40.10">
    <property type="entry name" value="Tetratricopeptide repeat domain"/>
    <property type="match status" value="1"/>
</dbReference>
<dbReference type="Proteomes" id="UP001325479">
    <property type="component" value="Chromosome"/>
</dbReference>
<evidence type="ECO:0000256" key="5">
    <source>
        <dbReference type="SAM" id="SignalP"/>
    </source>
</evidence>
<evidence type="ECO:0000313" key="7">
    <source>
        <dbReference type="Proteomes" id="UP001325479"/>
    </source>
</evidence>
<dbReference type="EMBL" id="CP139965">
    <property type="protein sequence ID" value="WQD80079.1"/>
    <property type="molecule type" value="Genomic_DNA"/>
</dbReference>
<gene>
    <name evidence="6" type="ORF">U0042_10545</name>
</gene>
<dbReference type="InterPro" id="IPR019734">
    <property type="entry name" value="TPR_rpt"/>
</dbReference>
<proteinExistence type="predicted"/>